<dbReference type="AlphaFoldDB" id="A0AAV4N8B6"/>
<comment type="caution">
    <text evidence="1">The sequence shown here is derived from an EMBL/GenBank/DDBJ whole genome shotgun (WGS) entry which is preliminary data.</text>
</comment>
<sequence>MHTISSGSVLQPLPYAQNSPIFANEKTRLGDVFQCQLITTGAQFVSGFNYRGGGVAVVTQGDFGPLAHTGGSERDAHQRIISKTRLIIMVGNLGTASENLLASAAASEIGAPDVIECFDLISA</sequence>
<accession>A0AAV4N8B6</accession>
<proteinExistence type="predicted"/>
<organism evidence="1 2">
    <name type="scientific">Caerostris darwini</name>
    <dbReference type="NCBI Taxonomy" id="1538125"/>
    <lineage>
        <taxon>Eukaryota</taxon>
        <taxon>Metazoa</taxon>
        <taxon>Ecdysozoa</taxon>
        <taxon>Arthropoda</taxon>
        <taxon>Chelicerata</taxon>
        <taxon>Arachnida</taxon>
        <taxon>Araneae</taxon>
        <taxon>Araneomorphae</taxon>
        <taxon>Entelegynae</taxon>
        <taxon>Araneoidea</taxon>
        <taxon>Araneidae</taxon>
        <taxon>Caerostris</taxon>
    </lineage>
</organism>
<evidence type="ECO:0000313" key="1">
    <source>
        <dbReference type="EMBL" id="GIX80580.1"/>
    </source>
</evidence>
<dbReference type="Proteomes" id="UP001054837">
    <property type="component" value="Unassembled WGS sequence"/>
</dbReference>
<gene>
    <name evidence="1" type="ORF">CDAR_15801</name>
</gene>
<keyword evidence="2" id="KW-1185">Reference proteome</keyword>
<evidence type="ECO:0000313" key="2">
    <source>
        <dbReference type="Proteomes" id="UP001054837"/>
    </source>
</evidence>
<dbReference type="EMBL" id="BPLQ01001306">
    <property type="protein sequence ID" value="GIX80580.1"/>
    <property type="molecule type" value="Genomic_DNA"/>
</dbReference>
<protein>
    <submittedName>
        <fullName evidence="1">Uncharacterized protein</fullName>
    </submittedName>
</protein>
<reference evidence="1 2" key="1">
    <citation type="submission" date="2021-06" db="EMBL/GenBank/DDBJ databases">
        <title>Caerostris darwini draft genome.</title>
        <authorList>
            <person name="Kono N."/>
            <person name="Arakawa K."/>
        </authorList>
    </citation>
    <scope>NUCLEOTIDE SEQUENCE [LARGE SCALE GENOMIC DNA]</scope>
</reference>
<name>A0AAV4N8B6_9ARAC</name>